<dbReference type="AlphaFoldDB" id="A0A0F5H123"/>
<dbReference type="OrthoDB" id="401446at2"/>
<gene>
    <name evidence="1" type="ORF">MMELEA_03170</name>
</gene>
<reference evidence="1 2" key="1">
    <citation type="submission" date="2015-03" db="EMBL/GenBank/DDBJ databases">
        <title>Genome sequence of Mycoplasma meleagridis strain ATCC 25294.</title>
        <authorList>
            <person name="Yacoub E."/>
            <person name="Blanchard A."/>
            <person name="Sirand-Pugnet P."/>
            <person name="Mardassi B.B.A."/>
        </authorList>
    </citation>
    <scope>NUCLEOTIDE SEQUENCE [LARGE SCALE GENOMIC DNA]</scope>
    <source>
        <strain evidence="1 2">ATCC 25294</strain>
    </source>
</reference>
<organism evidence="1 2">
    <name type="scientific">Mycoplasmopsis meleagridis ATCC 25294</name>
    <dbReference type="NCBI Taxonomy" id="1264554"/>
    <lineage>
        <taxon>Bacteria</taxon>
        <taxon>Bacillati</taxon>
        <taxon>Mycoplasmatota</taxon>
        <taxon>Mycoplasmoidales</taxon>
        <taxon>Metamycoplasmataceae</taxon>
        <taxon>Mycoplasmopsis</taxon>
    </lineage>
</organism>
<dbReference type="EMBL" id="JZXN01000011">
    <property type="protein sequence ID" value="KKB27004.1"/>
    <property type="molecule type" value="Genomic_DNA"/>
</dbReference>
<dbReference type="NCBIfam" id="NF045943">
    <property type="entry name" value="MAG3720_fam"/>
    <property type="match status" value="1"/>
</dbReference>
<keyword evidence="2" id="KW-1185">Reference proteome</keyword>
<evidence type="ECO:0000313" key="1">
    <source>
        <dbReference type="EMBL" id="KKB27004.1"/>
    </source>
</evidence>
<proteinExistence type="predicted"/>
<dbReference type="STRING" id="29561.MM26B8_02780"/>
<accession>A0A0F5H123</accession>
<comment type="caution">
    <text evidence="1">The sequence shown here is derived from an EMBL/GenBank/DDBJ whole genome shotgun (WGS) entry which is preliminary data.</text>
</comment>
<name>A0A0F5H123_9BACT</name>
<dbReference type="Proteomes" id="UP000033750">
    <property type="component" value="Unassembled WGS sequence"/>
</dbReference>
<protein>
    <submittedName>
        <fullName evidence="1">Uncharacterized protein</fullName>
    </submittedName>
</protein>
<sequence>MYYINYLLSDTVFEANVICQKDDKVNLIYEFSLPFDQHLSNLDKVIKTVKNFEKRIKVKKDGQIYHSLIIDESLSNYYMLKNYQAEILAKSNLITKQHKIELEKKVDNSIDKNFIILRADNVFYQTYNKIGELKTYHTFPLNKVANKISVKKNFLLVEKNSLLAKVKELFLANKIYLDLINTNVNSILKADKNNHSQVLFLQMSQKSITLATAINKIVISNKKEIIDLNVAKKVIQNKFAISSWEVDLLIDALLKNYIHYTNKNYFDSLNEKQKFAFEFIESIITEFWNSIEKTIISIANKGYKIVILDESTCTFTHKIKHLKIKFDNFNTSKSYSNLSYCMQGIVKYLNNNEVEINQDNTINNIVIPNKKNFFSKFLKNIFNLNRKA</sequence>
<dbReference type="RefSeq" id="WP_046096759.1">
    <property type="nucleotide sequence ID" value="NZ_JZXN01000011.1"/>
</dbReference>
<evidence type="ECO:0000313" key="2">
    <source>
        <dbReference type="Proteomes" id="UP000033750"/>
    </source>
</evidence>
<dbReference type="PATRIC" id="fig|1264554.4.peg.273"/>